<comment type="caution">
    <text evidence="1">The sequence shown here is derived from an EMBL/GenBank/DDBJ whole genome shotgun (WGS) entry which is preliminary data.</text>
</comment>
<dbReference type="AlphaFoldDB" id="A0A0F9HC08"/>
<gene>
    <name evidence="1" type="ORF">LCGC14_1722730</name>
</gene>
<evidence type="ECO:0000313" key="1">
    <source>
        <dbReference type="EMBL" id="KKM09623.1"/>
    </source>
</evidence>
<reference evidence="1" key="1">
    <citation type="journal article" date="2015" name="Nature">
        <title>Complex archaea that bridge the gap between prokaryotes and eukaryotes.</title>
        <authorList>
            <person name="Spang A."/>
            <person name="Saw J.H."/>
            <person name="Jorgensen S.L."/>
            <person name="Zaremba-Niedzwiedzka K."/>
            <person name="Martijn J."/>
            <person name="Lind A.E."/>
            <person name="van Eijk R."/>
            <person name="Schleper C."/>
            <person name="Guy L."/>
            <person name="Ettema T.J."/>
        </authorList>
    </citation>
    <scope>NUCLEOTIDE SEQUENCE</scope>
</reference>
<accession>A0A0F9HC08</accession>
<proteinExistence type="predicted"/>
<name>A0A0F9HC08_9ZZZZ</name>
<sequence>MGKFSGAPACVTVGELADQLAHIPEQNTIAYVRMRVEGKVWIAPCNLLCSEIDEDGVSRVIYITGPGYSIKVGD</sequence>
<organism evidence="1">
    <name type="scientific">marine sediment metagenome</name>
    <dbReference type="NCBI Taxonomy" id="412755"/>
    <lineage>
        <taxon>unclassified sequences</taxon>
        <taxon>metagenomes</taxon>
        <taxon>ecological metagenomes</taxon>
    </lineage>
</organism>
<dbReference type="EMBL" id="LAZR01015525">
    <property type="protein sequence ID" value="KKM09623.1"/>
    <property type="molecule type" value="Genomic_DNA"/>
</dbReference>
<protein>
    <submittedName>
        <fullName evidence="1">Uncharacterized protein</fullName>
    </submittedName>
</protein>